<dbReference type="Proteomes" id="UP001206692">
    <property type="component" value="Unassembled WGS sequence"/>
</dbReference>
<protein>
    <submittedName>
        <fullName evidence="2">Alpha/beta hydrolase</fullName>
    </submittedName>
</protein>
<dbReference type="InterPro" id="IPR051411">
    <property type="entry name" value="Polyketide_trans_af380"/>
</dbReference>
<dbReference type="PANTHER" id="PTHR47751:SF1">
    <property type="entry name" value="SUPERFAMILY HYDROLASE, PUTATIVE (AFU_ORTHOLOGUE AFUA_2G16580)-RELATED"/>
    <property type="match status" value="1"/>
</dbReference>
<reference evidence="2 3" key="1">
    <citation type="submission" date="2022-06" db="EMBL/GenBank/DDBJ databases">
        <title>Isolation of gut microbiota from human fecal samples.</title>
        <authorList>
            <person name="Pamer E.G."/>
            <person name="Barat B."/>
            <person name="Waligurski E."/>
            <person name="Medina S."/>
            <person name="Paddock L."/>
            <person name="Mostad J."/>
        </authorList>
    </citation>
    <scope>NUCLEOTIDE SEQUENCE [LARGE SCALE GENOMIC DNA]</scope>
    <source>
        <strain evidence="2 3">DFI.1.1</strain>
    </source>
</reference>
<accession>A0ABT1SUT7</accession>
<dbReference type="Gene3D" id="1.10.10.800">
    <property type="match status" value="1"/>
</dbReference>
<comment type="caution">
    <text evidence="2">The sequence shown here is derived from an EMBL/GenBank/DDBJ whole genome shotgun (WGS) entry which is preliminary data.</text>
</comment>
<name>A0ABT1SUT7_9FIRM</name>
<dbReference type="SUPFAM" id="SSF53474">
    <property type="entry name" value="alpha/beta-Hydrolases"/>
    <property type="match status" value="1"/>
</dbReference>
<dbReference type="PANTHER" id="PTHR47751">
    <property type="entry name" value="SUPERFAMILY HYDROLASE, PUTATIVE (AFU_ORTHOLOGUE AFUA_2G16580)-RELATED"/>
    <property type="match status" value="1"/>
</dbReference>
<dbReference type="Pfam" id="PF12697">
    <property type="entry name" value="Abhydrolase_6"/>
    <property type="match status" value="1"/>
</dbReference>
<keyword evidence="2" id="KW-0378">Hydrolase</keyword>
<gene>
    <name evidence="2" type="ORF">NE675_11495</name>
</gene>
<dbReference type="InterPro" id="IPR029058">
    <property type="entry name" value="AB_hydrolase_fold"/>
</dbReference>
<dbReference type="Gene3D" id="3.40.50.1820">
    <property type="entry name" value="alpha/beta hydrolase"/>
    <property type="match status" value="1"/>
</dbReference>
<feature type="domain" description="AB hydrolase-1" evidence="1">
    <location>
        <begin position="32"/>
        <end position="274"/>
    </location>
</feature>
<evidence type="ECO:0000259" key="1">
    <source>
        <dbReference type="Pfam" id="PF12697"/>
    </source>
</evidence>
<evidence type="ECO:0000313" key="3">
    <source>
        <dbReference type="Proteomes" id="UP001206692"/>
    </source>
</evidence>
<dbReference type="GO" id="GO:0016787">
    <property type="term" value="F:hydrolase activity"/>
    <property type="evidence" value="ECO:0007669"/>
    <property type="project" value="UniProtKB-KW"/>
</dbReference>
<evidence type="ECO:0000313" key="2">
    <source>
        <dbReference type="EMBL" id="MCQ5343643.1"/>
    </source>
</evidence>
<proteinExistence type="predicted"/>
<organism evidence="2 3">
    <name type="scientific">Megasphaera massiliensis</name>
    <dbReference type="NCBI Taxonomy" id="1232428"/>
    <lineage>
        <taxon>Bacteria</taxon>
        <taxon>Bacillati</taxon>
        <taxon>Bacillota</taxon>
        <taxon>Negativicutes</taxon>
        <taxon>Veillonellales</taxon>
        <taxon>Veillonellaceae</taxon>
        <taxon>Megasphaera</taxon>
    </lineage>
</organism>
<sequence length="297" mass="32816">MKTNITFQSHGLTIAGVLYLPDDFMGGKRAGIVCCHPAGGVKEQTAGRYAEELSKKGFVTLTFDAARQGESGGEPRGLEDPFQRAEDIRSAMSFLSARSFVDETRVGILGVCAGGSYVSYTAQTDRRMKAIATVSAVDPAGELLQDPETRDFLLNQAGILRNLEAQGEGSFLTHVNPGTRTEAESYPERSMFRECYDYYVEGPGKHPNSTGWGRLQYDVLAHFRPFEHMEWIAPRPLLMIVGTEADTCHFSDDAVHAAGSNAELYEIEGASHMDLYYKDNFVTMAVEKLTDFFTKHL</sequence>
<dbReference type="RefSeq" id="WP_062412019.1">
    <property type="nucleotide sequence ID" value="NZ_JAJCIO010000040.1"/>
</dbReference>
<dbReference type="InterPro" id="IPR000073">
    <property type="entry name" value="AB_hydrolase_1"/>
</dbReference>
<keyword evidence="3" id="KW-1185">Reference proteome</keyword>
<dbReference type="EMBL" id="JANGEW010000036">
    <property type="protein sequence ID" value="MCQ5343643.1"/>
    <property type="molecule type" value="Genomic_DNA"/>
</dbReference>